<dbReference type="CDD" id="cd00104">
    <property type="entry name" value="KAZAL_FS"/>
    <property type="match status" value="1"/>
</dbReference>
<accession>A0AAE0SRD9</accession>
<feature type="chain" id="PRO_5042257259" description="Kazal-like domain-containing protein" evidence="4">
    <location>
        <begin position="21"/>
        <end position="141"/>
    </location>
</feature>
<dbReference type="AlphaFoldDB" id="A0AAE0SRD9"/>
<dbReference type="GO" id="GO:0030154">
    <property type="term" value="P:cell differentiation"/>
    <property type="evidence" value="ECO:0007669"/>
    <property type="project" value="TreeGrafter"/>
</dbReference>
<dbReference type="InterPro" id="IPR002350">
    <property type="entry name" value="Kazal_dom"/>
</dbReference>
<dbReference type="EMBL" id="JAEAOA010000434">
    <property type="protein sequence ID" value="KAK3596652.1"/>
    <property type="molecule type" value="Genomic_DNA"/>
</dbReference>
<dbReference type="Proteomes" id="UP001195483">
    <property type="component" value="Unassembled WGS sequence"/>
</dbReference>
<protein>
    <recommendedName>
        <fullName evidence="5">Kazal-like domain-containing protein</fullName>
    </recommendedName>
</protein>
<keyword evidence="3" id="KW-1015">Disulfide bond</keyword>
<keyword evidence="2" id="KW-0722">Serine protease inhibitor</keyword>
<evidence type="ECO:0000256" key="2">
    <source>
        <dbReference type="ARBA" id="ARBA00022900"/>
    </source>
</evidence>
<evidence type="ECO:0000256" key="3">
    <source>
        <dbReference type="ARBA" id="ARBA00023157"/>
    </source>
</evidence>
<dbReference type="InterPro" id="IPR050653">
    <property type="entry name" value="Prot_Inhib_GrowthFact_Antg"/>
</dbReference>
<comment type="caution">
    <text evidence="6">The sequence shown here is derived from an EMBL/GenBank/DDBJ whole genome shotgun (WGS) entry which is preliminary data.</text>
</comment>
<dbReference type="PANTHER" id="PTHR10913:SF45">
    <property type="entry name" value="FOLLISTATIN, ISOFORM A-RELATED"/>
    <property type="match status" value="1"/>
</dbReference>
<sequence length="141" mass="16190">MLNLICATILLLLVADATDAHRRHDFDDVMRHPHYHHGGHHAQGHRQMIALHDGRSRGRDDQPVSWYHRARESDYDRRQSSVHGHGSLDERLQHGGCPRMCLMNYNPVCGTDSITYSNDCELRVAACTRRMRIDILKQGPC</sequence>
<reference evidence="6" key="2">
    <citation type="journal article" date="2021" name="Genome Biol. Evol.">
        <title>Developing a high-quality reference genome for a parasitic bivalve with doubly uniparental inheritance (Bivalvia: Unionida).</title>
        <authorList>
            <person name="Smith C.H."/>
        </authorList>
    </citation>
    <scope>NUCLEOTIDE SEQUENCE</scope>
    <source>
        <strain evidence="6">CHS0354</strain>
        <tissue evidence="6">Mantle</tissue>
    </source>
</reference>
<dbReference type="InterPro" id="IPR036058">
    <property type="entry name" value="Kazal_dom_sf"/>
</dbReference>
<evidence type="ECO:0000259" key="5">
    <source>
        <dbReference type="PROSITE" id="PS51465"/>
    </source>
</evidence>
<reference evidence="6" key="1">
    <citation type="journal article" date="2021" name="Genome Biol. Evol.">
        <title>A High-Quality Reference Genome for a Parasitic Bivalve with Doubly Uniparental Inheritance (Bivalvia: Unionida).</title>
        <authorList>
            <person name="Smith C.H."/>
        </authorList>
    </citation>
    <scope>NUCLEOTIDE SEQUENCE</scope>
    <source>
        <strain evidence="6">CHS0354</strain>
    </source>
</reference>
<name>A0AAE0SRD9_9BIVA</name>
<keyword evidence="4" id="KW-0732">Signal</keyword>
<evidence type="ECO:0000313" key="7">
    <source>
        <dbReference type="Proteomes" id="UP001195483"/>
    </source>
</evidence>
<feature type="signal peptide" evidence="4">
    <location>
        <begin position="1"/>
        <end position="20"/>
    </location>
</feature>
<gene>
    <name evidence="6" type="ORF">CHS0354_006202</name>
</gene>
<proteinExistence type="predicted"/>
<dbReference type="SMART" id="SM00280">
    <property type="entry name" value="KAZAL"/>
    <property type="match status" value="1"/>
</dbReference>
<reference evidence="6" key="3">
    <citation type="submission" date="2023-05" db="EMBL/GenBank/DDBJ databases">
        <authorList>
            <person name="Smith C.H."/>
        </authorList>
    </citation>
    <scope>NUCLEOTIDE SEQUENCE</scope>
    <source>
        <strain evidence="6">CHS0354</strain>
        <tissue evidence="6">Mantle</tissue>
    </source>
</reference>
<evidence type="ECO:0000256" key="1">
    <source>
        <dbReference type="ARBA" id="ARBA00022690"/>
    </source>
</evidence>
<dbReference type="PROSITE" id="PS51465">
    <property type="entry name" value="KAZAL_2"/>
    <property type="match status" value="1"/>
</dbReference>
<dbReference type="PANTHER" id="PTHR10913">
    <property type="entry name" value="FOLLISTATIN-RELATED"/>
    <property type="match status" value="1"/>
</dbReference>
<dbReference type="Gene3D" id="3.30.60.30">
    <property type="match status" value="1"/>
</dbReference>
<evidence type="ECO:0000256" key="4">
    <source>
        <dbReference type="SAM" id="SignalP"/>
    </source>
</evidence>
<evidence type="ECO:0000313" key="6">
    <source>
        <dbReference type="EMBL" id="KAK3596652.1"/>
    </source>
</evidence>
<dbReference type="SUPFAM" id="SSF100895">
    <property type="entry name" value="Kazal-type serine protease inhibitors"/>
    <property type="match status" value="1"/>
</dbReference>
<keyword evidence="7" id="KW-1185">Reference proteome</keyword>
<organism evidence="6 7">
    <name type="scientific">Potamilus streckersoni</name>
    <dbReference type="NCBI Taxonomy" id="2493646"/>
    <lineage>
        <taxon>Eukaryota</taxon>
        <taxon>Metazoa</taxon>
        <taxon>Spiralia</taxon>
        <taxon>Lophotrochozoa</taxon>
        <taxon>Mollusca</taxon>
        <taxon>Bivalvia</taxon>
        <taxon>Autobranchia</taxon>
        <taxon>Heteroconchia</taxon>
        <taxon>Palaeoheterodonta</taxon>
        <taxon>Unionida</taxon>
        <taxon>Unionoidea</taxon>
        <taxon>Unionidae</taxon>
        <taxon>Ambleminae</taxon>
        <taxon>Lampsilini</taxon>
        <taxon>Potamilus</taxon>
    </lineage>
</organism>
<feature type="domain" description="Kazal-like" evidence="5">
    <location>
        <begin position="91"/>
        <end position="141"/>
    </location>
</feature>
<keyword evidence="1" id="KW-0646">Protease inhibitor</keyword>
<dbReference type="GO" id="GO:0005576">
    <property type="term" value="C:extracellular region"/>
    <property type="evidence" value="ECO:0007669"/>
    <property type="project" value="TreeGrafter"/>
</dbReference>
<dbReference type="Pfam" id="PF00050">
    <property type="entry name" value="Kazal_1"/>
    <property type="match status" value="1"/>
</dbReference>
<dbReference type="GO" id="GO:0004867">
    <property type="term" value="F:serine-type endopeptidase inhibitor activity"/>
    <property type="evidence" value="ECO:0007669"/>
    <property type="project" value="UniProtKB-KW"/>
</dbReference>